<organism evidence="1 2">
    <name type="scientific">Pseudomonas amygdali pv. eriobotryae</name>
    <dbReference type="NCBI Taxonomy" id="129137"/>
    <lineage>
        <taxon>Bacteria</taxon>
        <taxon>Pseudomonadati</taxon>
        <taxon>Pseudomonadota</taxon>
        <taxon>Gammaproteobacteria</taxon>
        <taxon>Pseudomonadales</taxon>
        <taxon>Pseudomonadaceae</taxon>
        <taxon>Pseudomonas</taxon>
        <taxon>Pseudomonas amygdali</taxon>
    </lineage>
</organism>
<name>A0A9P3ABX1_PSEA0</name>
<accession>A0A9P3ABX1</accession>
<reference evidence="1" key="1">
    <citation type="submission" date="2020-09" db="EMBL/GenBank/DDBJ databases">
        <title>Pseudomonas syringae pv. eriobotryae genome sequence causing loquat canker disease.</title>
        <authorList>
            <person name="Fukuda S."/>
            <person name="Tashiro H."/>
            <person name="Nagano Y."/>
        </authorList>
    </citation>
    <scope>NUCLEOTIDE SEQUENCE</scope>
    <source>
        <strain evidence="1">AM001</strain>
    </source>
</reference>
<dbReference type="Proteomes" id="UP000630864">
    <property type="component" value="Unassembled WGS sequence"/>
</dbReference>
<dbReference type="EMBL" id="BMZW01000008">
    <property type="protein sequence ID" value="GFZ59430.1"/>
    <property type="molecule type" value="Genomic_DNA"/>
</dbReference>
<evidence type="ECO:0000313" key="2">
    <source>
        <dbReference type="Proteomes" id="UP000630864"/>
    </source>
</evidence>
<dbReference type="AlphaFoldDB" id="A0A9P3ABX1"/>
<sequence>MKYENDAEKFKAVLVETIRRARELNSAERDDRSKRTFSETYFQDKSEILKDLGLNGNLMGNFQASDWSVDRALGKAQILDLISNSPELKTLKDRLASGVIVVDGTTEQFPTVKFESAKYFTKSQGDSILDLIPSRGDSGSDFLLGKGVDVIVKHNFGKQDVVVPDLKSGLIEAQGIVESFEKNFGVDAKPVNKSKFKM</sequence>
<proteinExistence type="predicted"/>
<dbReference type="RefSeq" id="WP_189658746.1">
    <property type="nucleotide sequence ID" value="NZ_BMZW01000008.1"/>
</dbReference>
<evidence type="ECO:0000313" key="1">
    <source>
        <dbReference type="EMBL" id="GFZ59430.1"/>
    </source>
</evidence>
<comment type="caution">
    <text evidence="1">The sequence shown here is derived from an EMBL/GenBank/DDBJ whole genome shotgun (WGS) entry which is preliminary data.</text>
</comment>
<protein>
    <submittedName>
        <fullName evidence="1">Uncharacterized protein</fullName>
    </submittedName>
</protein>
<gene>
    <name evidence="1" type="ORF">PSE10A_19410</name>
</gene>